<proteinExistence type="predicted"/>
<dbReference type="InParanoid" id="C3YEB9"/>
<dbReference type="AlphaFoldDB" id="C3YEB9"/>
<dbReference type="EMBL" id="GG666505">
    <property type="protein sequence ID" value="EEN61427.1"/>
    <property type="molecule type" value="Genomic_DNA"/>
</dbReference>
<feature type="signal peptide" evidence="5">
    <location>
        <begin position="1"/>
        <end position="22"/>
    </location>
</feature>
<sequence>MIWTTYFVVVFMILSAEYSVLSEAGFSGEIDDLLFQILMDSSFEPSSLLKMPDFSLGPFPPPPIPPPPPPTSVLKRLRPSGEVGPRPEIPEEPDGEHEVTPTSTPTTVTGVFKPKICYITVPDRATRAPGVCEGLLAYQVGRVTRVILVQRERGETEDLQGLLVARDSREYLACLVEGAKREIAGSPDLWVPGGLQGRRGCPENRGLTEWLDRTSYCGDGIVDDEAGEECDDGNQISTDSCIGCKRSFCGDGNRQAAIEECDMEDFGGLTCESYLPGSLGILLCNGRCKIDSSNCFYPRG</sequence>
<evidence type="ECO:0000256" key="5">
    <source>
        <dbReference type="SAM" id="SignalP"/>
    </source>
</evidence>
<dbReference type="STRING" id="7739.C3YEB9"/>
<dbReference type="NCBIfam" id="TIGR02232">
    <property type="entry name" value="myxo_disulf_rpt"/>
    <property type="match status" value="1"/>
</dbReference>
<feature type="region of interest" description="Disordered" evidence="4">
    <location>
        <begin position="59"/>
        <end position="106"/>
    </location>
</feature>
<feature type="compositionally biased region" description="Pro residues" evidence="4">
    <location>
        <begin position="59"/>
        <end position="71"/>
    </location>
</feature>
<evidence type="ECO:0000313" key="6">
    <source>
        <dbReference type="EMBL" id="EEN61427.1"/>
    </source>
</evidence>
<keyword evidence="1 5" id="KW-0732">Signal</keyword>
<accession>C3YEB9</accession>
<reference evidence="6" key="1">
    <citation type="journal article" date="2008" name="Nature">
        <title>The amphioxus genome and the evolution of the chordate karyotype.</title>
        <authorList>
            <consortium name="US DOE Joint Genome Institute (JGI-PGF)"/>
            <person name="Putnam N.H."/>
            <person name="Butts T."/>
            <person name="Ferrier D.E.K."/>
            <person name="Furlong R.F."/>
            <person name="Hellsten U."/>
            <person name="Kawashima T."/>
            <person name="Robinson-Rechavi M."/>
            <person name="Shoguchi E."/>
            <person name="Terry A."/>
            <person name="Yu J.-K."/>
            <person name="Benito-Gutierrez E.L."/>
            <person name="Dubchak I."/>
            <person name="Garcia-Fernandez J."/>
            <person name="Gibson-Brown J.J."/>
            <person name="Grigoriev I.V."/>
            <person name="Horton A.C."/>
            <person name="de Jong P.J."/>
            <person name="Jurka J."/>
            <person name="Kapitonov V.V."/>
            <person name="Kohara Y."/>
            <person name="Kuroki Y."/>
            <person name="Lindquist E."/>
            <person name="Lucas S."/>
            <person name="Osoegawa K."/>
            <person name="Pennacchio L.A."/>
            <person name="Salamov A.A."/>
            <person name="Satou Y."/>
            <person name="Sauka-Spengler T."/>
            <person name="Schmutz J."/>
            <person name="Shin-I T."/>
            <person name="Toyoda A."/>
            <person name="Bronner-Fraser M."/>
            <person name="Fujiyama A."/>
            <person name="Holland L.Z."/>
            <person name="Holland P.W.H."/>
            <person name="Satoh N."/>
            <person name="Rokhsar D.S."/>
        </authorList>
    </citation>
    <scope>NUCLEOTIDE SEQUENCE [LARGE SCALE GENOMIC DNA]</scope>
    <source>
        <strain evidence="6">S238N-H82</strain>
        <tissue evidence="6">Testes</tissue>
    </source>
</reference>
<evidence type="ECO:0000256" key="4">
    <source>
        <dbReference type="SAM" id="MobiDB-lite"/>
    </source>
</evidence>
<evidence type="ECO:0000256" key="3">
    <source>
        <dbReference type="ARBA" id="ARBA00023157"/>
    </source>
</evidence>
<evidence type="ECO:0000256" key="1">
    <source>
        <dbReference type="ARBA" id="ARBA00022729"/>
    </source>
</evidence>
<name>C3YEB9_BRAFL</name>
<feature type="chain" id="PRO_5002935138" evidence="5">
    <location>
        <begin position="23"/>
        <end position="300"/>
    </location>
</feature>
<evidence type="ECO:0000256" key="2">
    <source>
        <dbReference type="ARBA" id="ARBA00022737"/>
    </source>
</evidence>
<keyword evidence="2" id="KW-0677">Repeat</keyword>
<organism>
    <name type="scientific">Branchiostoma floridae</name>
    <name type="common">Florida lancelet</name>
    <name type="synonym">Amphioxus</name>
    <dbReference type="NCBI Taxonomy" id="7739"/>
    <lineage>
        <taxon>Eukaryota</taxon>
        <taxon>Metazoa</taxon>
        <taxon>Chordata</taxon>
        <taxon>Cephalochordata</taxon>
        <taxon>Leptocardii</taxon>
        <taxon>Amphioxiformes</taxon>
        <taxon>Branchiostomatidae</taxon>
        <taxon>Branchiostoma</taxon>
    </lineage>
</organism>
<gene>
    <name evidence="6" type="ORF">BRAFLDRAFT_74234</name>
</gene>
<keyword evidence="3" id="KW-1015">Disulfide bond</keyword>
<dbReference type="eggNOG" id="KOG3544">
    <property type="taxonomic scope" value="Eukaryota"/>
</dbReference>
<dbReference type="InterPro" id="IPR011936">
    <property type="entry name" value="Myxo_disulph_rpt"/>
</dbReference>
<protein>
    <submittedName>
        <fullName evidence="6">Uncharacterized protein</fullName>
    </submittedName>
</protein>